<dbReference type="PANTHER" id="PTHR31625">
    <property type="match status" value="1"/>
</dbReference>
<dbReference type="Gene3D" id="3.30.559.10">
    <property type="entry name" value="Chloramphenicol acetyltransferase-like domain"/>
    <property type="match status" value="1"/>
</dbReference>
<sequence>MRVLEVLLMVAVAVVAGCGLSCHGDANPPPHLYLPSAVLRRRLPPLTFFDAAWLFTGPSSTSSSMPSPTPPPTSSPTSSPTRFLPLPRPPPLPPLLGRIRPAAAADGVDFAFAFSCSNDSVPLTVAESSDGFDALSSPGPRDFANLHALIPQLPQPSDSSIPLTTVQVTVFPRRGVALGIAIHHAVCDDSSFLHFVKSWAAVCKLGGAVGFQFPFPFPPPPSFDRGAIPDPTGLRAKTLAELTRPP</sequence>
<dbReference type="InterPro" id="IPR051504">
    <property type="entry name" value="Plant_metabolite_acyltrans"/>
</dbReference>
<evidence type="ECO:0000256" key="2">
    <source>
        <dbReference type="ARBA" id="ARBA00023315"/>
    </source>
</evidence>
<evidence type="ECO:0000256" key="1">
    <source>
        <dbReference type="ARBA" id="ARBA00022679"/>
    </source>
</evidence>
<keyword evidence="2" id="KW-0012">Acyltransferase</keyword>
<feature type="compositionally biased region" description="Low complexity" evidence="3">
    <location>
        <begin position="75"/>
        <end position="85"/>
    </location>
</feature>
<keyword evidence="1" id="KW-0808">Transferase</keyword>
<dbReference type="Pfam" id="PF02458">
    <property type="entry name" value="Transferase"/>
    <property type="match status" value="1"/>
</dbReference>
<name>A0A6V7PTC6_ANACO</name>
<evidence type="ECO:0000313" key="5">
    <source>
        <dbReference type="EMBL" id="CAD1834089.1"/>
    </source>
</evidence>
<gene>
    <name evidence="5" type="ORF">CB5_LOCUS17300</name>
</gene>
<feature type="chain" id="PRO_5027816879" evidence="4">
    <location>
        <begin position="20"/>
        <end position="246"/>
    </location>
</feature>
<dbReference type="AlphaFoldDB" id="A0A6V7PTC6"/>
<organism evidence="5">
    <name type="scientific">Ananas comosus var. bracteatus</name>
    <name type="common">red pineapple</name>
    <dbReference type="NCBI Taxonomy" id="296719"/>
    <lineage>
        <taxon>Eukaryota</taxon>
        <taxon>Viridiplantae</taxon>
        <taxon>Streptophyta</taxon>
        <taxon>Embryophyta</taxon>
        <taxon>Tracheophyta</taxon>
        <taxon>Spermatophyta</taxon>
        <taxon>Magnoliopsida</taxon>
        <taxon>Liliopsida</taxon>
        <taxon>Poales</taxon>
        <taxon>Bromeliaceae</taxon>
        <taxon>Bromelioideae</taxon>
        <taxon>Ananas</taxon>
    </lineage>
</organism>
<feature type="signal peptide" evidence="4">
    <location>
        <begin position="1"/>
        <end position="19"/>
    </location>
</feature>
<dbReference type="EMBL" id="LR862152">
    <property type="protein sequence ID" value="CAD1834089.1"/>
    <property type="molecule type" value="Genomic_DNA"/>
</dbReference>
<keyword evidence="4" id="KW-0732">Signal</keyword>
<feature type="region of interest" description="Disordered" evidence="3">
    <location>
        <begin position="59"/>
        <end position="87"/>
    </location>
</feature>
<evidence type="ECO:0000256" key="4">
    <source>
        <dbReference type="SAM" id="SignalP"/>
    </source>
</evidence>
<accession>A0A6V7PTC6</accession>
<dbReference type="GO" id="GO:0016747">
    <property type="term" value="F:acyltransferase activity, transferring groups other than amino-acyl groups"/>
    <property type="evidence" value="ECO:0007669"/>
    <property type="project" value="UniProtKB-ARBA"/>
</dbReference>
<proteinExistence type="predicted"/>
<evidence type="ECO:0000256" key="3">
    <source>
        <dbReference type="SAM" id="MobiDB-lite"/>
    </source>
</evidence>
<dbReference type="PROSITE" id="PS51257">
    <property type="entry name" value="PROKAR_LIPOPROTEIN"/>
    <property type="match status" value="1"/>
</dbReference>
<protein>
    <submittedName>
        <fullName evidence="5">Uncharacterized protein</fullName>
    </submittedName>
</protein>
<dbReference type="InterPro" id="IPR023213">
    <property type="entry name" value="CAT-like_dom_sf"/>
</dbReference>
<reference evidence="5" key="1">
    <citation type="submission" date="2020-07" db="EMBL/GenBank/DDBJ databases">
        <authorList>
            <person name="Lin J."/>
        </authorList>
    </citation>
    <scope>NUCLEOTIDE SEQUENCE</scope>
</reference>